<feature type="transmembrane region" description="Helical" evidence="1">
    <location>
        <begin position="638"/>
        <end position="666"/>
    </location>
</feature>
<dbReference type="InterPro" id="IPR045122">
    <property type="entry name" value="Csc1-like"/>
</dbReference>
<proteinExistence type="predicted"/>
<feature type="transmembrane region" description="Helical" evidence="1">
    <location>
        <begin position="805"/>
        <end position="824"/>
    </location>
</feature>
<feature type="transmembrane region" description="Helical" evidence="1">
    <location>
        <begin position="237"/>
        <end position="256"/>
    </location>
</feature>
<feature type="transmembrane region" description="Helical" evidence="1">
    <location>
        <begin position="360"/>
        <end position="379"/>
    </location>
</feature>
<dbReference type="PANTHER" id="PTHR13018:SF5">
    <property type="entry name" value="RE44586P"/>
    <property type="match status" value="1"/>
</dbReference>
<evidence type="ECO:0000313" key="2">
    <source>
        <dbReference type="EMBL" id="CAE0419674.1"/>
    </source>
</evidence>
<name>A0A7S3PB37_9STRA</name>
<dbReference type="GO" id="GO:0005227">
    <property type="term" value="F:calcium-activated cation channel activity"/>
    <property type="evidence" value="ECO:0007669"/>
    <property type="project" value="InterPro"/>
</dbReference>
<dbReference type="AlphaFoldDB" id="A0A7S3PB37"/>
<reference evidence="2" key="1">
    <citation type="submission" date="2021-01" db="EMBL/GenBank/DDBJ databases">
        <authorList>
            <person name="Corre E."/>
            <person name="Pelletier E."/>
            <person name="Niang G."/>
            <person name="Scheremetjew M."/>
            <person name="Finn R."/>
            <person name="Kale V."/>
            <person name="Holt S."/>
            <person name="Cochrane G."/>
            <person name="Meng A."/>
            <person name="Brown T."/>
            <person name="Cohen L."/>
        </authorList>
    </citation>
    <scope>NUCLEOTIDE SEQUENCE</scope>
    <source>
        <strain evidence="2">CCMP127</strain>
    </source>
</reference>
<keyword evidence="1" id="KW-0472">Membrane</keyword>
<organism evidence="2">
    <name type="scientific">Amphora coffeiformis</name>
    <dbReference type="NCBI Taxonomy" id="265554"/>
    <lineage>
        <taxon>Eukaryota</taxon>
        <taxon>Sar</taxon>
        <taxon>Stramenopiles</taxon>
        <taxon>Ochrophyta</taxon>
        <taxon>Bacillariophyta</taxon>
        <taxon>Bacillariophyceae</taxon>
        <taxon>Bacillariophycidae</taxon>
        <taxon>Thalassiophysales</taxon>
        <taxon>Catenulaceae</taxon>
        <taxon>Amphora</taxon>
    </lineage>
</organism>
<accession>A0A7S3PB37</accession>
<feature type="transmembrane region" description="Helical" evidence="1">
    <location>
        <begin position="475"/>
        <end position="496"/>
    </location>
</feature>
<protein>
    <recommendedName>
        <fullName evidence="3">CSC1/OSCA1-like cytosolic domain-containing protein</fullName>
    </recommendedName>
</protein>
<dbReference type="GO" id="GO:0005886">
    <property type="term" value="C:plasma membrane"/>
    <property type="evidence" value="ECO:0007669"/>
    <property type="project" value="TreeGrafter"/>
</dbReference>
<keyword evidence="1" id="KW-0812">Transmembrane</keyword>
<sequence>MSERNKFTMASHRSQLSVHRALGLSDEEVDTIIQGFAEADETSGKTWTRRLVEGFVGKKQWYFPRVGDPTAPSLSKAYAYYEHITLPRHFASDHGGVLRRAEPGENAEDTELYSPFATPASSFIEWGIGVDLYFSSLRSLAFLLFCAGCLNIASITHFASNDYSPNGQSSLQSMTLKGSAVCTTFDWVVCDPTSCTANLFNDDDNERRRYGVAEDGTVLIQRNLCDGVTYKTVLTNLFTLFFVTIVMILLSLYWGAREVRFDEDKITTTDYSIVVKNPPKDAYDPDEWNDFFSQFALKQVTCVSIALDNDAMLRKLIARREARAVLELQLPKGTDMDDEDLVRSLVAQLVRDQESEPKGCVGMVLSCVVPILNIFGILLPPDKLVDKVFRLTEEIKELQKEVYDVVKVYVTFESEEGQRAALTALSVGKFDSIINNTSSIPQDAVFRDRVLKVEEPCEPDAVRWLDLGASTFRRVFFRVFNLAITMGLVSFAIYIVDIVRARASPTVAAYLVTTLNSTIPQILKILMIFERHSTEGGFQTSLYLKITLFRWINTAILTKVITPIIGTLTSTDTSVLPTINSILWSELWLTPLLRLSDWLTNLKKHVLAPRARTQDQMNNWFQGTYYNLGERYTDLTKILFVVFVYSALFPAAFFFGAAILLVQYYADKYCLTRIWGWVPTIGSELPKFSRRYFFSGSILVLCILSAYAWAQFPYDNLCIPEEPSVENFAGSFANVNLPLVDGSEPFDVTVSSSTQFIFCAQSWREVAGLSFPPTPRIQPEDGNWMARDGDETKERLVSLYGWTSMIYLIVFLVAMFGASSWNFFMSFFRGTYSPNGQNQRVDFSSLTEKAAYVPQIKLIGRPFPYLACNIDQLDQDLVGWNDPARSYDYYNLIFDVPYPGMPRKKRLKGNTRDTRQIEDQSELNLNASHDGDDKSNVTVQGDTSAAVTKDTDKFPIFSIVKHYPPSWLKAIYEEQKGEKSKET</sequence>
<feature type="transmembrane region" description="Helical" evidence="1">
    <location>
        <begin position="140"/>
        <end position="159"/>
    </location>
</feature>
<keyword evidence="1" id="KW-1133">Transmembrane helix</keyword>
<gene>
    <name evidence="2" type="ORF">ACOF00016_LOCUS16489</name>
</gene>
<feature type="transmembrane region" description="Helical" evidence="1">
    <location>
        <begin position="692"/>
        <end position="710"/>
    </location>
</feature>
<evidence type="ECO:0008006" key="3">
    <source>
        <dbReference type="Google" id="ProtNLM"/>
    </source>
</evidence>
<dbReference type="PANTHER" id="PTHR13018">
    <property type="entry name" value="PROBABLE MEMBRANE PROTEIN DUF221-RELATED"/>
    <property type="match status" value="1"/>
</dbReference>
<dbReference type="EMBL" id="HBIM01022159">
    <property type="protein sequence ID" value="CAE0419674.1"/>
    <property type="molecule type" value="Transcribed_RNA"/>
</dbReference>
<evidence type="ECO:0000256" key="1">
    <source>
        <dbReference type="SAM" id="Phobius"/>
    </source>
</evidence>